<evidence type="ECO:0000313" key="4">
    <source>
        <dbReference type="EMBL" id="HGY56481.1"/>
    </source>
</evidence>
<keyword evidence="2" id="KW-0408">Iron</keyword>
<accession>A0A7V4U1V9</accession>
<keyword evidence="1" id="KW-0479">Metal-binding</keyword>
<dbReference type="AlphaFoldDB" id="A0A7V4U1V9"/>
<evidence type="ECO:0000256" key="2">
    <source>
        <dbReference type="ARBA" id="ARBA00023004"/>
    </source>
</evidence>
<dbReference type="GO" id="GO:0046872">
    <property type="term" value="F:metal ion binding"/>
    <property type="evidence" value="ECO:0007669"/>
    <property type="project" value="UniProtKB-KW"/>
</dbReference>
<dbReference type="Gene3D" id="3.30.2020.30">
    <property type="match status" value="1"/>
</dbReference>
<name>A0A7V4U1V9_CALAY</name>
<organism evidence="4">
    <name type="scientific">Caldithrix abyssi</name>
    <dbReference type="NCBI Taxonomy" id="187145"/>
    <lineage>
        <taxon>Bacteria</taxon>
        <taxon>Pseudomonadati</taxon>
        <taxon>Calditrichota</taxon>
        <taxon>Calditrichia</taxon>
        <taxon>Calditrichales</taxon>
        <taxon>Calditrichaceae</taxon>
        <taxon>Caldithrix</taxon>
    </lineage>
</organism>
<protein>
    <submittedName>
        <fullName evidence="4">DUF971 domain-containing protein</fullName>
    </submittedName>
</protein>
<gene>
    <name evidence="4" type="ORF">ENK44_12295</name>
</gene>
<dbReference type="Proteomes" id="UP000885779">
    <property type="component" value="Unassembled WGS sequence"/>
</dbReference>
<dbReference type="EMBL" id="DRQG01000114">
    <property type="protein sequence ID" value="HGY56481.1"/>
    <property type="molecule type" value="Genomic_DNA"/>
</dbReference>
<feature type="domain" description="Gamma-butyrobetaine hydroxylase-like N-terminal" evidence="3">
    <location>
        <begin position="14"/>
        <end position="97"/>
    </location>
</feature>
<dbReference type="InterPro" id="IPR038492">
    <property type="entry name" value="GBBH-like_N_sf"/>
</dbReference>
<dbReference type="InterPro" id="IPR010376">
    <property type="entry name" value="GBBH-like_N"/>
</dbReference>
<dbReference type="PANTHER" id="PTHR35303">
    <property type="entry name" value="OS02G0197800 PROTEIN"/>
    <property type="match status" value="1"/>
</dbReference>
<comment type="caution">
    <text evidence="4">The sequence shown here is derived from an EMBL/GenBank/DDBJ whole genome shotgun (WGS) entry which is preliminary data.</text>
</comment>
<proteinExistence type="predicted"/>
<dbReference type="Pfam" id="PF06155">
    <property type="entry name" value="GBBH-like_N"/>
    <property type="match status" value="1"/>
</dbReference>
<evidence type="ECO:0000256" key="1">
    <source>
        <dbReference type="ARBA" id="ARBA00022723"/>
    </source>
</evidence>
<evidence type="ECO:0000259" key="3">
    <source>
        <dbReference type="Pfam" id="PF06155"/>
    </source>
</evidence>
<sequence>MDQIELTDIRRISDTVIVILWSDGHESLYFADHLRKNCPCAACEKRPSDTSEGLFKIYGQNMSDVKLTGWVQMGRYAVEFHFSDGHNTGIYPYNLLRELCQCDVCTGNAIRIEGPLNSK</sequence>
<reference evidence="4" key="1">
    <citation type="journal article" date="2020" name="mSystems">
        <title>Genome- and Community-Level Interaction Insights into Carbon Utilization and Element Cycling Functions of Hydrothermarchaeota in Hydrothermal Sediment.</title>
        <authorList>
            <person name="Zhou Z."/>
            <person name="Liu Y."/>
            <person name="Xu W."/>
            <person name="Pan J."/>
            <person name="Luo Z.H."/>
            <person name="Li M."/>
        </authorList>
    </citation>
    <scope>NUCLEOTIDE SEQUENCE [LARGE SCALE GENOMIC DNA]</scope>
    <source>
        <strain evidence="4">HyVt-577</strain>
    </source>
</reference>